<dbReference type="EMBL" id="BLPF01000002">
    <property type="protein sequence ID" value="GFJ80839.1"/>
    <property type="molecule type" value="Genomic_DNA"/>
</dbReference>
<sequence>MTILYTQPAEDPSVMPLRQRWQAAMLALSLGLRAAPGGYATMAALAVLSGEPPRSGRG</sequence>
<name>A0A6V8KFK3_9ACTN</name>
<proteinExistence type="predicted"/>
<comment type="caution">
    <text evidence="1">The sequence shown here is derived from an EMBL/GenBank/DDBJ whole genome shotgun (WGS) entry which is preliminary data.</text>
</comment>
<protein>
    <submittedName>
        <fullName evidence="1">Uncharacterized protein</fullName>
    </submittedName>
</protein>
<dbReference type="RefSeq" id="WP_173059181.1">
    <property type="nucleotide sequence ID" value="NZ_BLPF01000002.1"/>
</dbReference>
<evidence type="ECO:0000313" key="2">
    <source>
        <dbReference type="Proteomes" id="UP000482800"/>
    </source>
</evidence>
<dbReference type="AlphaFoldDB" id="A0A6V8KFK3"/>
<dbReference type="Proteomes" id="UP000482800">
    <property type="component" value="Unassembled WGS sequence"/>
</dbReference>
<gene>
    <name evidence="1" type="ORF">Phou_050190</name>
</gene>
<evidence type="ECO:0000313" key="1">
    <source>
        <dbReference type="EMBL" id="GFJ80839.1"/>
    </source>
</evidence>
<reference evidence="1 2" key="1">
    <citation type="submission" date="2020-03" db="EMBL/GenBank/DDBJ databases">
        <title>Whole genome shotgun sequence of Phytohabitans houttuyneae NBRC 108639.</title>
        <authorList>
            <person name="Komaki H."/>
            <person name="Tamura T."/>
        </authorList>
    </citation>
    <scope>NUCLEOTIDE SEQUENCE [LARGE SCALE GENOMIC DNA]</scope>
    <source>
        <strain evidence="1 2">NBRC 108639</strain>
    </source>
</reference>
<organism evidence="1 2">
    <name type="scientific">Phytohabitans houttuyneae</name>
    <dbReference type="NCBI Taxonomy" id="1076126"/>
    <lineage>
        <taxon>Bacteria</taxon>
        <taxon>Bacillati</taxon>
        <taxon>Actinomycetota</taxon>
        <taxon>Actinomycetes</taxon>
        <taxon>Micromonosporales</taxon>
        <taxon>Micromonosporaceae</taxon>
    </lineage>
</organism>
<keyword evidence="2" id="KW-1185">Reference proteome</keyword>
<accession>A0A6V8KFK3</accession>
<reference evidence="1 2" key="2">
    <citation type="submission" date="2020-03" db="EMBL/GenBank/DDBJ databases">
        <authorList>
            <person name="Ichikawa N."/>
            <person name="Kimura A."/>
            <person name="Kitahashi Y."/>
            <person name="Uohara A."/>
        </authorList>
    </citation>
    <scope>NUCLEOTIDE SEQUENCE [LARGE SCALE GENOMIC DNA]</scope>
    <source>
        <strain evidence="1 2">NBRC 108639</strain>
    </source>
</reference>